<evidence type="ECO:0000313" key="2">
    <source>
        <dbReference type="Proteomes" id="UP000824120"/>
    </source>
</evidence>
<comment type="caution">
    <text evidence="1">The sequence shown here is derived from an EMBL/GenBank/DDBJ whole genome shotgun (WGS) entry which is preliminary data.</text>
</comment>
<name>A0A9J6ABW9_SOLCO</name>
<dbReference type="AlphaFoldDB" id="A0A9J6ABW9"/>
<dbReference type="EMBL" id="JACXVP010000002">
    <property type="protein sequence ID" value="KAG5621779.1"/>
    <property type="molecule type" value="Genomic_DNA"/>
</dbReference>
<keyword evidence="2" id="KW-1185">Reference proteome</keyword>
<accession>A0A9J6ABW9</accession>
<gene>
    <name evidence="1" type="ORF">H5410_006997</name>
</gene>
<proteinExistence type="predicted"/>
<protein>
    <submittedName>
        <fullName evidence="1">Uncharacterized protein</fullName>
    </submittedName>
</protein>
<evidence type="ECO:0000313" key="1">
    <source>
        <dbReference type="EMBL" id="KAG5621779.1"/>
    </source>
</evidence>
<dbReference type="Proteomes" id="UP000824120">
    <property type="component" value="Chromosome 2"/>
</dbReference>
<organism evidence="1 2">
    <name type="scientific">Solanum commersonii</name>
    <name type="common">Commerson's wild potato</name>
    <name type="synonym">Commerson's nightshade</name>
    <dbReference type="NCBI Taxonomy" id="4109"/>
    <lineage>
        <taxon>Eukaryota</taxon>
        <taxon>Viridiplantae</taxon>
        <taxon>Streptophyta</taxon>
        <taxon>Embryophyta</taxon>
        <taxon>Tracheophyta</taxon>
        <taxon>Spermatophyta</taxon>
        <taxon>Magnoliopsida</taxon>
        <taxon>eudicotyledons</taxon>
        <taxon>Gunneridae</taxon>
        <taxon>Pentapetalae</taxon>
        <taxon>asterids</taxon>
        <taxon>lamiids</taxon>
        <taxon>Solanales</taxon>
        <taxon>Solanaceae</taxon>
        <taxon>Solanoideae</taxon>
        <taxon>Solaneae</taxon>
        <taxon>Solanum</taxon>
    </lineage>
</organism>
<reference evidence="1 2" key="1">
    <citation type="submission" date="2020-09" db="EMBL/GenBank/DDBJ databases">
        <title>De no assembly of potato wild relative species, Solanum commersonii.</title>
        <authorList>
            <person name="Cho K."/>
        </authorList>
    </citation>
    <scope>NUCLEOTIDE SEQUENCE [LARGE SCALE GENOMIC DNA]</scope>
    <source>
        <strain evidence="1">LZ3.2</strain>
        <tissue evidence="1">Leaf</tissue>
    </source>
</reference>
<sequence>MPSCKAMFLPEGISDHCLQMLSSVKIVRSISHFNSVICGLNTHTFKIYLHVQDFQNIVTEATVDREKLKQAQKILQTSPNNIKYQQLESQAYQKFRKSSYLAELFLQQISKVTWIRLWIIIPSTSI</sequence>